<evidence type="ECO:0000313" key="2">
    <source>
        <dbReference type="EMBL" id="SJZ87598.1"/>
    </source>
</evidence>
<keyword evidence="1" id="KW-0812">Transmembrane</keyword>
<protein>
    <recommendedName>
        <fullName evidence="4">DUF4239 domain-containing protein</fullName>
    </recommendedName>
</protein>
<evidence type="ECO:0000313" key="3">
    <source>
        <dbReference type="Proteomes" id="UP000190092"/>
    </source>
</evidence>
<dbReference type="InterPro" id="IPR025333">
    <property type="entry name" value="DUF4239"/>
</dbReference>
<feature type="transmembrane region" description="Helical" evidence="1">
    <location>
        <begin position="230"/>
        <end position="251"/>
    </location>
</feature>
<dbReference type="EMBL" id="FUWJ01000002">
    <property type="protein sequence ID" value="SJZ87598.1"/>
    <property type="molecule type" value="Genomic_DNA"/>
</dbReference>
<name>A0A1T4P9Q2_9HYPH</name>
<proteinExistence type="predicted"/>
<evidence type="ECO:0008006" key="4">
    <source>
        <dbReference type="Google" id="ProtNLM"/>
    </source>
</evidence>
<evidence type="ECO:0000256" key="1">
    <source>
        <dbReference type="SAM" id="Phobius"/>
    </source>
</evidence>
<keyword evidence="1" id="KW-0472">Membrane</keyword>
<dbReference type="Proteomes" id="UP000190092">
    <property type="component" value="Unassembled WGS sequence"/>
</dbReference>
<accession>A0A1T4P9Q2</accession>
<dbReference type="AlphaFoldDB" id="A0A1T4P9Q2"/>
<sequence length="273" mass="29315">MLEKIAVHLRILAGASHDLRDLASSNVSPIASAATAFGLILASALIGMYLRSRLPDHHLNGDSKDVIKLATALIATMSALVLALLFSATRTSFEHNSASVSRMTADVVELDQLLDEYGPEAKSVRAALRSEIEPLIDSIWKDDAEARGVKPTSKPHSETTLYLIRGLTPKNGVQSSIQARALQVSTDLSQTYMSLFAQPADSISATFMIVLVIWLMFIFGVFSMSSAPNATLGIVLFVCILSASAALYLIMELGLPFGGLMQVSNEGLRNALH</sequence>
<organism evidence="2 3">
    <name type="scientific">Enhydrobacter aerosaccus</name>
    <dbReference type="NCBI Taxonomy" id="225324"/>
    <lineage>
        <taxon>Bacteria</taxon>
        <taxon>Pseudomonadati</taxon>
        <taxon>Pseudomonadota</taxon>
        <taxon>Alphaproteobacteria</taxon>
        <taxon>Hyphomicrobiales</taxon>
        <taxon>Enhydrobacter</taxon>
    </lineage>
</organism>
<feature type="transmembrane region" description="Helical" evidence="1">
    <location>
        <begin position="30"/>
        <end position="50"/>
    </location>
</feature>
<gene>
    <name evidence="2" type="ORF">SAMN02745126_02664</name>
</gene>
<feature type="transmembrane region" description="Helical" evidence="1">
    <location>
        <begin position="203"/>
        <end position="224"/>
    </location>
</feature>
<keyword evidence="1" id="KW-1133">Transmembrane helix</keyword>
<dbReference type="Pfam" id="PF14023">
    <property type="entry name" value="Bestrophin-like"/>
    <property type="match status" value="1"/>
</dbReference>
<reference evidence="3" key="1">
    <citation type="submission" date="2017-02" db="EMBL/GenBank/DDBJ databases">
        <authorList>
            <person name="Varghese N."/>
            <person name="Submissions S."/>
        </authorList>
    </citation>
    <scope>NUCLEOTIDE SEQUENCE [LARGE SCALE GENOMIC DNA]</scope>
    <source>
        <strain evidence="3">ATCC 27094</strain>
    </source>
</reference>
<keyword evidence="3" id="KW-1185">Reference proteome</keyword>
<feature type="transmembrane region" description="Helical" evidence="1">
    <location>
        <begin position="70"/>
        <end position="88"/>
    </location>
</feature>